<protein>
    <submittedName>
        <fullName evidence="1">Uncharacterized protein</fullName>
    </submittedName>
</protein>
<gene>
    <name evidence="1" type="ORF">F444_05174</name>
</gene>
<dbReference type="Proteomes" id="UP000028582">
    <property type="component" value="Unassembled WGS sequence"/>
</dbReference>
<reference evidence="1 2" key="1">
    <citation type="submission" date="2013-11" db="EMBL/GenBank/DDBJ databases">
        <title>The Genome Sequence of Phytophthora parasitica P1976.</title>
        <authorList>
            <consortium name="The Broad Institute Genomics Platform"/>
            <person name="Russ C."/>
            <person name="Tyler B."/>
            <person name="Panabieres F."/>
            <person name="Shan W."/>
            <person name="Tripathy S."/>
            <person name="Grunwald N."/>
            <person name="Machado M."/>
            <person name="Johnson C.S."/>
            <person name="Walker B."/>
            <person name="Young S."/>
            <person name="Zeng Q."/>
            <person name="Gargeya S."/>
            <person name="Fitzgerald M."/>
            <person name="Haas B."/>
            <person name="Abouelleil A."/>
            <person name="Allen A.W."/>
            <person name="Alvarado L."/>
            <person name="Arachchi H.M."/>
            <person name="Berlin A.M."/>
            <person name="Chapman S.B."/>
            <person name="Gainer-Dewar J."/>
            <person name="Goldberg J."/>
            <person name="Griggs A."/>
            <person name="Gujja S."/>
            <person name="Hansen M."/>
            <person name="Howarth C."/>
            <person name="Imamovic A."/>
            <person name="Ireland A."/>
            <person name="Larimer J."/>
            <person name="McCowan C."/>
            <person name="Murphy C."/>
            <person name="Pearson M."/>
            <person name="Poon T.W."/>
            <person name="Priest M."/>
            <person name="Roberts A."/>
            <person name="Saif S."/>
            <person name="Shea T."/>
            <person name="Sisk P."/>
            <person name="Sykes S."/>
            <person name="Wortman J."/>
            <person name="Nusbaum C."/>
            <person name="Birren B."/>
        </authorList>
    </citation>
    <scope>NUCLEOTIDE SEQUENCE [LARGE SCALE GENOMIC DNA]</scope>
    <source>
        <strain evidence="1 2">P1976</strain>
    </source>
</reference>
<proteinExistence type="predicted"/>
<dbReference type="EMBL" id="ANJA01001000">
    <property type="protein sequence ID" value="ETO80308.1"/>
    <property type="molecule type" value="Genomic_DNA"/>
</dbReference>
<sequence>MNAHELPAVKGFIAEFGKKTLRAGDYISYHSPGYGGDNMVQARILAIDPDDDRYPLTLDRRVTDYNMKD</sequence>
<comment type="caution">
    <text evidence="1">The sequence shown here is derived from an EMBL/GenBank/DDBJ whole genome shotgun (WGS) entry which is preliminary data.</text>
</comment>
<name>A0A081AN47_PHYNI</name>
<accession>A0A081AN47</accession>
<dbReference type="AlphaFoldDB" id="A0A081AN47"/>
<organism evidence="1 2">
    <name type="scientific">Phytophthora nicotianae P1976</name>
    <dbReference type="NCBI Taxonomy" id="1317066"/>
    <lineage>
        <taxon>Eukaryota</taxon>
        <taxon>Sar</taxon>
        <taxon>Stramenopiles</taxon>
        <taxon>Oomycota</taxon>
        <taxon>Peronosporomycetes</taxon>
        <taxon>Peronosporales</taxon>
        <taxon>Peronosporaceae</taxon>
        <taxon>Phytophthora</taxon>
    </lineage>
</organism>
<evidence type="ECO:0000313" key="1">
    <source>
        <dbReference type="EMBL" id="ETO80308.1"/>
    </source>
</evidence>
<evidence type="ECO:0000313" key="2">
    <source>
        <dbReference type="Proteomes" id="UP000028582"/>
    </source>
</evidence>